<protein>
    <recommendedName>
        <fullName evidence="3">Helicase</fullName>
    </recommendedName>
</protein>
<reference evidence="1 2" key="1">
    <citation type="submission" date="2021-03" db="EMBL/GenBank/DDBJ databases">
        <title>Aliifodinibius sp. nov., a new bacterium isolated from saline soil.</title>
        <authorList>
            <person name="Galisteo C."/>
            <person name="De La Haba R."/>
            <person name="Sanchez-Porro C."/>
            <person name="Ventosa A."/>
        </authorList>
    </citation>
    <scope>NUCLEOTIDE SEQUENCE [LARGE SCALE GENOMIC DNA]</scope>
    <source>
        <strain evidence="1 2">1BSP15-2V2</strain>
    </source>
</reference>
<evidence type="ECO:0008006" key="3">
    <source>
        <dbReference type="Google" id="ProtNLM"/>
    </source>
</evidence>
<evidence type="ECO:0000313" key="1">
    <source>
        <dbReference type="EMBL" id="MCW9708917.1"/>
    </source>
</evidence>
<evidence type="ECO:0000313" key="2">
    <source>
        <dbReference type="Proteomes" id="UP001207918"/>
    </source>
</evidence>
<keyword evidence="2" id="KW-1185">Reference proteome</keyword>
<sequence>MDQNIYWQLKPLKDEFNFAEEIVVDLANDRLVDLSDFEVSQIHDPVIHFREQFIEYILEYGFSTLINLKQVNEDIVKRGESKNAIVNIFQRFLDSVGINEELIIIDSYLFATSNKSEWELLEDILSRYFTKLDEIIFISKKSSRNKRFYNYIKGICEREKIKVQFINTSIFHDRFWISNNRSEGIISGTSLNGLGKRIALVDKIKNDDVREIVKELTDNNFI</sequence>
<dbReference type="Proteomes" id="UP001207918">
    <property type="component" value="Unassembled WGS sequence"/>
</dbReference>
<proteinExistence type="predicted"/>
<gene>
    <name evidence="1" type="ORF">J6I44_18805</name>
</gene>
<dbReference type="RefSeq" id="WP_265767730.1">
    <property type="nucleotide sequence ID" value="NZ_JAGGJA010000019.1"/>
</dbReference>
<comment type="caution">
    <text evidence="1">The sequence shown here is derived from an EMBL/GenBank/DDBJ whole genome shotgun (WGS) entry which is preliminary data.</text>
</comment>
<name>A0ABT3PSW0_9BACT</name>
<dbReference type="EMBL" id="JAGGJA010000019">
    <property type="protein sequence ID" value="MCW9708917.1"/>
    <property type="molecule type" value="Genomic_DNA"/>
</dbReference>
<accession>A0ABT3PSW0</accession>
<organism evidence="1 2">
    <name type="scientific">Fodinibius salsisoli</name>
    <dbReference type="NCBI Taxonomy" id="2820877"/>
    <lineage>
        <taxon>Bacteria</taxon>
        <taxon>Pseudomonadati</taxon>
        <taxon>Balneolota</taxon>
        <taxon>Balneolia</taxon>
        <taxon>Balneolales</taxon>
        <taxon>Balneolaceae</taxon>
        <taxon>Fodinibius</taxon>
    </lineage>
</organism>